<feature type="domain" description="TssC1 N-terminal" evidence="1">
    <location>
        <begin position="250"/>
        <end position="552"/>
    </location>
</feature>
<dbReference type="InterPro" id="IPR044032">
    <property type="entry name" value="TssC1_C"/>
</dbReference>
<keyword evidence="4" id="KW-1185">Reference proteome</keyword>
<dbReference type="EMBL" id="SZPQ01000030">
    <property type="protein sequence ID" value="TKI04333.1"/>
    <property type="molecule type" value="Genomic_DNA"/>
</dbReference>
<organism evidence="3 4">
    <name type="scientific">Martelella alba</name>
    <dbReference type="NCBI Taxonomy" id="2590451"/>
    <lineage>
        <taxon>Bacteria</taxon>
        <taxon>Pseudomonadati</taxon>
        <taxon>Pseudomonadota</taxon>
        <taxon>Alphaproteobacteria</taxon>
        <taxon>Hyphomicrobiales</taxon>
        <taxon>Aurantimonadaceae</taxon>
        <taxon>Martelella</taxon>
    </lineage>
</organism>
<reference evidence="3 4" key="1">
    <citation type="submission" date="2019-04" db="EMBL/GenBank/DDBJ databases">
        <authorList>
            <person name="Li M."/>
            <person name="Gao C."/>
        </authorList>
    </citation>
    <scope>NUCLEOTIDE SEQUENCE [LARGE SCALE GENOMIC DNA]</scope>
    <source>
        <strain evidence="3 4">BGMRC 2031</strain>
    </source>
</reference>
<dbReference type="Pfam" id="PF05591">
    <property type="entry name" value="T6SS_VipA"/>
    <property type="match status" value="1"/>
</dbReference>
<dbReference type="Pfam" id="PF05943">
    <property type="entry name" value="VipB"/>
    <property type="match status" value="1"/>
</dbReference>
<proteinExistence type="predicted"/>
<sequence length="682" mass="76256">MDHTNSGQKFLARNRAPRVQIEYEVELYGTERKVQLPFVMGVMADIAGRGENPPPRLDERKFLEIDTDNFHERMKSLQPGVDFRVANTLTGEGELSVRMTFSHMDDFLPDAIARQIDPLRGLLEAHVHLSNLLSYIDGKHSAEEWIASLLADRELLRLLAAAPIADITPAAGRSAQWEGGAAALVKETETVAEDCSPPPLHACRASLEAQFRPRSEQACDAIAAAVKTLAEQTLEHDIPLSGNAFCTIQDVIAAVDDKMTRQINLILHHPDFQRLEGAWRGLHYLVSHTESNEMLKIRVMAVSKTELGQVLKRYKGASWDQSPIFKRIYEEEYGQFGGEPLGCLVGDYYFDHSPQDVELLGEMAKIAAAAHCPFISGASPGIMQMDSWQELSNPRDLGKIFLNTEYAAWRMLREMEDARYLGLVMPRMLARLPYGIRANPVASFLFEEETDGPTHANYVWSNAAYAMAVNINRSFREYGWCTSIRGVESGGAVDNLLCHAFPTDDGGLDIKCPTEIAISDRREAELAKNGFMPLVYRKNSDFAAFIGAQSLQKPMEYDDADATANANLAARLPYLFACCRFAHYLKCIVRDKVGSFQTRGDMERWLNNWIINYVDGDPANSSQKTKARRPLAAAEVQVCELADNPGYYQAKFFLRPHYQLEGLTVSLRLVSRLPSLKQPGQA</sequence>
<accession>A0ABY2SGP5</accession>
<dbReference type="Pfam" id="PF18945">
    <property type="entry name" value="VipB_2"/>
    <property type="match status" value="1"/>
</dbReference>
<dbReference type="InterPro" id="IPR008312">
    <property type="entry name" value="T6SS_TssB1"/>
</dbReference>
<dbReference type="NCBIfam" id="TIGR03355">
    <property type="entry name" value="VI_chp_2"/>
    <property type="match status" value="1"/>
</dbReference>
<evidence type="ECO:0000259" key="2">
    <source>
        <dbReference type="Pfam" id="PF18945"/>
    </source>
</evidence>
<dbReference type="InterPro" id="IPR044031">
    <property type="entry name" value="TssC1_N"/>
</dbReference>
<dbReference type="PANTHER" id="PTHR35565">
    <property type="entry name" value="CYTOPLASMIC PROTEIN-RELATED"/>
    <property type="match status" value="1"/>
</dbReference>
<name>A0ABY2SGP5_9HYPH</name>
<dbReference type="NCBIfam" id="TIGR03358">
    <property type="entry name" value="VI_chp_5"/>
    <property type="match status" value="1"/>
</dbReference>
<feature type="domain" description="TssC1 C-terminal" evidence="2">
    <location>
        <begin position="562"/>
        <end position="673"/>
    </location>
</feature>
<dbReference type="InterPro" id="IPR010269">
    <property type="entry name" value="T6SS_TssC-like"/>
</dbReference>
<gene>
    <name evidence="3" type="primary">tssC</name>
    <name evidence="3" type="ORF">FCN80_18520</name>
</gene>
<dbReference type="Proteomes" id="UP000305202">
    <property type="component" value="Unassembled WGS sequence"/>
</dbReference>
<comment type="caution">
    <text evidence="3">The sequence shown here is derived from an EMBL/GenBank/DDBJ whole genome shotgun (WGS) entry which is preliminary data.</text>
</comment>
<evidence type="ECO:0000259" key="1">
    <source>
        <dbReference type="Pfam" id="PF05943"/>
    </source>
</evidence>
<dbReference type="PANTHER" id="PTHR35565:SF3">
    <property type="entry name" value="TYPE VI SECRETION SYSTEM SHEATH PROTEIN TSSC1"/>
    <property type="match status" value="1"/>
</dbReference>
<protein>
    <submittedName>
        <fullName evidence="3">Type VI secretion system contractile sheath large subunit</fullName>
    </submittedName>
</protein>
<evidence type="ECO:0000313" key="4">
    <source>
        <dbReference type="Proteomes" id="UP000305202"/>
    </source>
</evidence>
<evidence type="ECO:0000313" key="3">
    <source>
        <dbReference type="EMBL" id="TKI04333.1"/>
    </source>
</evidence>